<dbReference type="CDD" id="cd00093">
    <property type="entry name" value="HTH_XRE"/>
    <property type="match status" value="1"/>
</dbReference>
<evidence type="ECO:0000313" key="3">
    <source>
        <dbReference type="Proteomes" id="UP000252085"/>
    </source>
</evidence>
<accession>A0A367S2B1</accession>
<organism evidence="2 3">
    <name type="scientific">Nostoc punctiforme NIES-2108</name>
    <dbReference type="NCBI Taxonomy" id="1356359"/>
    <lineage>
        <taxon>Bacteria</taxon>
        <taxon>Bacillati</taxon>
        <taxon>Cyanobacteriota</taxon>
        <taxon>Cyanophyceae</taxon>
        <taxon>Nostocales</taxon>
        <taxon>Nostocaceae</taxon>
        <taxon>Nostoc</taxon>
    </lineage>
</organism>
<dbReference type="Pfam" id="PF13560">
    <property type="entry name" value="HTH_31"/>
    <property type="match status" value="1"/>
</dbReference>
<gene>
    <name evidence="2" type="ORF">A6769_38170</name>
</gene>
<dbReference type="GO" id="GO:0003677">
    <property type="term" value="F:DNA binding"/>
    <property type="evidence" value="ECO:0007669"/>
    <property type="project" value="InterPro"/>
</dbReference>
<evidence type="ECO:0000313" key="2">
    <source>
        <dbReference type="EMBL" id="RCJ42094.1"/>
    </source>
</evidence>
<dbReference type="EMBL" id="LXQE01000020">
    <property type="protein sequence ID" value="RCJ42094.1"/>
    <property type="molecule type" value="Genomic_DNA"/>
</dbReference>
<feature type="domain" description="HTH cro/C1-type" evidence="1">
    <location>
        <begin position="10"/>
        <end position="64"/>
    </location>
</feature>
<comment type="caution">
    <text evidence="2">The sequence shown here is derived from an EMBL/GenBank/DDBJ whole genome shotgun (WGS) entry which is preliminary data.</text>
</comment>
<dbReference type="InterPro" id="IPR010982">
    <property type="entry name" value="Lambda_DNA-bd_dom_sf"/>
</dbReference>
<evidence type="ECO:0000259" key="1">
    <source>
        <dbReference type="PROSITE" id="PS50943"/>
    </source>
</evidence>
<name>A0A367S2B1_NOSPU</name>
<dbReference type="InterPro" id="IPR001387">
    <property type="entry name" value="Cro/C1-type_HTH"/>
</dbReference>
<proteinExistence type="predicted"/>
<protein>
    <recommendedName>
        <fullName evidence="1">HTH cro/C1-type domain-containing protein</fullName>
    </recommendedName>
</protein>
<sequence length="80" mass="9431">MTDCHILRKLKQARLDAGLSQLKAGKFIHCSQSTLCKKERGDRRFFAEELLQLCYLYKISPKDFIEKRRKRSKKKSDIKG</sequence>
<dbReference type="PROSITE" id="PS50943">
    <property type="entry name" value="HTH_CROC1"/>
    <property type="match status" value="1"/>
</dbReference>
<reference evidence="3" key="1">
    <citation type="submission" date="2016-04" db="EMBL/GenBank/DDBJ databases">
        <authorList>
            <person name="Tabuchi Yagui T.R."/>
        </authorList>
    </citation>
    <scope>NUCLEOTIDE SEQUENCE [LARGE SCALE GENOMIC DNA]</scope>
</reference>
<dbReference type="SMART" id="SM00530">
    <property type="entry name" value="HTH_XRE"/>
    <property type="match status" value="1"/>
</dbReference>
<dbReference type="Gene3D" id="1.10.260.40">
    <property type="entry name" value="lambda repressor-like DNA-binding domains"/>
    <property type="match status" value="1"/>
</dbReference>
<dbReference type="SUPFAM" id="SSF47413">
    <property type="entry name" value="lambda repressor-like DNA-binding domains"/>
    <property type="match status" value="1"/>
</dbReference>
<dbReference type="AlphaFoldDB" id="A0A367S2B1"/>
<dbReference type="Proteomes" id="UP000252085">
    <property type="component" value="Unassembled WGS sequence"/>
</dbReference>